<proteinExistence type="predicted"/>
<feature type="domain" description="UBA" evidence="1">
    <location>
        <begin position="354"/>
        <end position="400"/>
    </location>
</feature>
<gene>
    <name evidence="3" type="ORF">CALMAC_LOCUS11834</name>
</gene>
<dbReference type="Gene3D" id="1.20.120.1920">
    <property type="entry name" value="UBAP1 SOUBA domain"/>
    <property type="match status" value="1"/>
</dbReference>
<dbReference type="InterPro" id="IPR042575">
    <property type="entry name" value="UBAP1_C"/>
</dbReference>
<dbReference type="SUPFAM" id="SSF46934">
    <property type="entry name" value="UBA-like"/>
    <property type="match status" value="1"/>
</dbReference>
<protein>
    <recommendedName>
        <fullName evidence="5">UBA domain-containing protein</fullName>
    </recommendedName>
</protein>
<dbReference type="GO" id="GO:0043162">
    <property type="term" value="P:ubiquitin-dependent protein catabolic process via the multivesicular body sorting pathway"/>
    <property type="evidence" value="ECO:0007669"/>
    <property type="project" value="InterPro"/>
</dbReference>
<evidence type="ECO:0000313" key="4">
    <source>
        <dbReference type="Proteomes" id="UP000410492"/>
    </source>
</evidence>
<dbReference type="InterPro" id="IPR038870">
    <property type="entry name" value="UBAP1"/>
</dbReference>
<evidence type="ECO:0008006" key="5">
    <source>
        <dbReference type="Google" id="ProtNLM"/>
    </source>
</evidence>
<dbReference type="PROSITE" id="PS50030">
    <property type="entry name" value="UBA"/>
    <property type="match status" value="1"/>
</dbReference>
<dbReference type="EMBL" id="CAACVG010008876">
    <property type="protein sequence ID" value="VEN51334.1"/>
    <property type="molecule type" value="Genomic_DNA"/>
</dbReference>
<keyword evidence="4" id="KW-1185">Reference proteome</keyword>
<accession>A0A653CTV5</accession>
<dbReference type="Proteomes" id="UP000410492">
    <property type="component" value="Unassembled WGS sequence"/>
</dbReference>
<dbReference type="CDD" id="cd14316">
    <property type="entry name" value="UBA2_UBAP1_like"/>
    <property type="match status" value="1"/>
</dbReference>
<dbReference type="InterPro" id="IPR023340">
    <property type="entry name" value="UMA"/>
</dbReference>
<dbReference type="PROSITE" id="PS51497">
    <property type="entry name" value="UMA"/>
    <property type="match status" value="1"/>
</dbReference>
<evidence type="ECO:0000259" key="2">
    <source>
        <dbReference type="PROSITE" id="PS51497"/>
    </source>
</evidence>
<dbReference type="GO" id="GO:0000813">
    <property type="term" value="C:ESCRT I complex"/>
    <property type="evidence" value="ECO:0007669"/>
    <property type="project" value="InterPro"/>
</dbReference>
<feature type="domain" description="UMA" evidence="2">
    <location>
        <begin position="11"/>
        <end position="60"/>
    </location>
</feature>
<dbReference type="GO" id="GO:0043130">
    <property type="term" value="F:ubiquitin binding"/>
    <property type="evidence" value="ECO:0007669"/>
    <property type="project" value="InterPro"/>
</dbReference>
<dbReference type="InterPro" id="IPR015940">
    <property type="entry name" value="UBA"/>
</dbReference>
<sequence length="400" mass="45874">MSWKQGLDCYTDNIKVKISEKYKPPPRINLPMTYAQRLILNQQTQESNLYYNFGLENNVLDQIKKLKGSKHQMLQERKLRLEKMREKIKEECLQQTKQKTDSTLTNTENLTLSNDKVLHQPKNYYSNILTPIPLSNSKNQITTEVLNKKINISDFENDTYSPFDNMELKSINDMEELAQVLNYEDERNHRIANSTRNQTQMSFPTTNYVGNHYIPASPSPNMNYSQLKNYYPFTTSQGTLHEASCQSFYQNSVDYNTATPSPLVETKKTCKSVPDIVSTIDAELESLCISTSNGKNKSPTRPKSTDTIYCNKEKKGIDSDLLDSLDFQEQELCKLISSMGFPFSRVARVCKILGNDQKKVLEHLLVLSDLIDLGFAEKDASRALIENNNDRDKALDKLVL</sequence>
<reference evidence="3 4" key="1">
    <citation type="submission" date="2019-01" db="EMBL/GenBank/DDBJ databases">
        <authorList>
            <person name="Sayadi A."/>
        </authorList>
    </citation>
    <scope>NUCLEOTIDE SEQUENCE [LARGE SCALE GENOMIC DNA]</scope>
</reference>
<dbReference type="PANTHER" id="PTHR15960">
    <property type="entry name" value="LD44032P"/>
    <property type="match status" value="1"/>
</dbReference>
<dbReference type="OrthoDB" id="2018023at2759"/>
<organism evidence="3 4">
    <name type="scientific">Callosobruchus maculatus</name>
    <name type="common">Southern cowpea weevil</name>
    <name type="synonym">Pulse bruchid</name>
    <dbReference type="NCBI Taxonomy" id="64391"/>
    <lineage>
        <taxon>Eukaryota</taxon>
        <taxon>Metazoa</taxon>
        <taxon>Ecdysozoa</taxon>
        <taxon>Arthropoda</taxon>
        <taxon>Hexapoda</taxon>
        <taxon>Insecta</taxon>
        <taxon>Pterygota</taxon>
        <taxon>Neoptera</taxon>
        <taxon>Endopterygota</taxon>
        <taxon>Coleoptera</taxon>
        <taxon>Polyphaga</taxon>
        <taxon>Cucujiformia</taxon>
        <taxon>Chrysomeloidea</taxon>
        <taxon>Chrysomelidae</taxon>
        <taxon>Bruchinae</taxon>
        <taxon>Bruchini</taxon>
        <taxon>Callosobruchus</taxon>
    </lineage>
</organism>
<evidence type="ECO:0000313" key="3">
    <source>
        <dbReference type="EMBL" id="VEN51334.1"/>
    </source>
</evidence>
<evidence type="ECO:0000259" key="1">
    <source>
        <dbReference type="PROSITE" id="PS50030"/>
    </source>
</evidence>
<dbReference type="InterPro" id="IPR009060">
    <property type="entry name" value="UBA-like_sf"/>
</dbReference>
<dbReference type="PANTHER" id="PTHR15960:SF5">
    <property type="entry name" value="LD44032P"/>
    <property type="match status" value="1"/>
</dbReference>
<name>A0A653CTV5_CALMS</name>
<dbReference type="AlphaFoldDB" id="A0A653CTV5"/>